<evidence type="ECO:0000256" key="1">
    <source>
        <dbReference type="ARBA" id="ARBA00004651"/>
    </source>
</evidence>
<evidence type="ECO:0000313" key="10">
    <source>
        <dbReference type="EMBL" id="GGA88842.1"/>
    </source>
</evidence>
<keyword evidence="3" id="KW-1003">Cell membrane</keyword>
<dbReference type="AlphaFoldDB" id="A0A916S8Q3"/>
<evidence type="ECO:0000256" key="7">
    <source>
        <dbReference type="SAM" id="MobiDB-lite"/>
    </source>
</evidence>
<dbReference type="PROSITE" id="PS50850">
    <property type="entry name" value="MFS"/>
    <property type="match status" value="1"/>
</dbReference>
<feature type="region of interest" description="Disordered" evidence="7">
    <location>
        <begin position="392"/>
        <end position="429"/>
    </location>
</feature>
<evidence type="ECO:0000256" key="8">
    <source>
        <dbReference type="SAM" id="Phobius"/>
    </source>
</evidence>
<name>A0A916S8Q3_9BURK</name>
<feature type="transmembrane region" description="Helical" evidence="8">
    <location>
        <begin position="211"/>
        <end position="232"/>
    </location>
</feature>
<feature type="domain" description="Major facilitator superfamily (MFS) profile" evidence="9">
    <location>
        <begin position="1"/>
        <end position="389"/>
    </location>
</feature>
<accession>A0A916S8Q3</accession>
<feature type="transmembrane region" description="Helical" evidence="8">
    <location>
        <begin position="271"/>
        <end position="292"/>
    </location>
</feature>
<evidence type="ECO:0000259" key="9">
    <source>
        <dbReference type="PROSITE" id="PS50850"/>
    </source>
</evidence>
<evidence type="ECO:0000256" key="5">
    <source>
        <dbReference type="ARBA" id="ARBA00022989"/>
    </source>
</evidence>
<dbReference type="InterPro" id="IPR020846">
    <property type="entry name" value="MFS_dom"/>
</dbReference>
<feature type="transmembrane region" description="Helical" evidence="8">
    <location>
        <begin position="160"/>
        <end position="182"/>
    </location>
</feature>
<dbReference type="RefSeq" id="WP_188707163.1">
    <property type="nucleotide sequence ID" value="NZ_BMIG01000002.1"/>
</dbReference>
<evidence type="ECO:0000256" key="2">
    <source>
        <dbReference type="ARBA" id="ARBA00022448"/>
    </source>
</evidence>
<dbReference type="Proteomes" id="UP000620596">
    <property type="component" value="Unassembled WGS sequence"/>
</dbReference>
<dbReference type="InterPro" id="IPR036259">
    <property type="entry name" value="MFS_trans_sf"/>
</dbReference>
<comment type="subcellular location">
    <subcellularLocation>
        <location evidence="1">Cell membrane</location>
        <topology evidence="1">Multi-pass membrane protein</topology>
    </subcellularLocation>
</comment>
<feature type="transmembrane region" description="Helical" evidence="8">
    <location>
        <begin position="101"/>
        <end position="121"/>
    </location>
</feature>
<feature type="transmembrane region" description="Helical" evidence="8">
    <location>
        <begin position="364"/>
        <end position="382"/>
    </location>
</feature>
<keyword evidence="11" id="KW-1185">Reference proteome</keyword>
<dbReference type="PANTHER" id="PTHR23517:SF2">
    <property type="entry name" value="MULTIDRUG RESISTANCE PROTEIN MDTH"/>
    <property type="match status" value="1"/>
</dbReference>
<dbReference type="EMBL" id="BMIG01000002">
    <property type="protein sequence ID" value="GGA88842.1"/>
    <property type="molecule type" value="Genomic_DNA"/>
</dbReference>
<evidence type="ECO:0000256" key="3">
    <source>
        <dbReference type="ARBA" id="ARBA00022475"/>
    </source>
</evidence>
<keyword evidence="5 8" id="KW-1133">Transmembrane helix</keyword>
<dbReference type="GO" id="GO:0022857">
    <property type="term" value="F:transmembrane transporter activity"/>
    <property type="evidence" value="ECO:0007669"/>
    <property type="project" value="InterPro"/>
</dbReference>
<reference evidence="10" key="1">
    <citation type="journal article" date="2014" name="Int. J. Syst. Evol. Microbiol.">
        <title>Complete genome sequence of Corynebacterium casei LMG S-19264T (=DSM 44701T), isolated from a smear-ripened cheese.</title>
        <authorList>
            <consortium name="US DOE Joint Genome Institute (JGI-PGF)"/>
            <person name="Walter F."/>
            <person name="Albersmeier A."/>
            <person name="Kalinowski J."/>
            <person name="Ruckert C."/>
        </authorList>
    </citation>
    <scope>NUCLEOTIDE SEQUENCE</scope>
    <source>
        <strain evidence="10">CGMCC 1.15322</strain>
    </source>
</reference>
<feature type="transmembrane region" description="Helical" evidence="8">
    <location>
        <begin position="298"/>
        <end position="315"/>
    </location>
</feature>
<reference evidence="10" key="2">
    <citation type="submission" date="2020-09" db="EMBL/GenBank/DDBJ databases">
        <authorList>
            <person name="Sun Q."/>
            <person name="Zhou Y."/>
        </authorList>
    </citation>
    <scope>NUCLEOTIDE SEQUENCE</scope>
    <source>
        <strain evidence="10">CGMCC 1.15322</strain>
    </source>
</reference>
<evidence type="ECO:0000256" key="6">
    <source>
        <dbReference type="ARBA" id="ARBA00023136"/>
    </source>
</evidence>
<keyword evidence="6 8" id="KW-0472">Membrane</keyword>
<dbReference type="Gene3D" id="1.20.1250.20">
    <property type="entry name" value="MFS general substrate transporter like domains"/>
    <property type="match status" value="1"/>
</dbReference>
<dbReference type="SUPFAM" id="SSF103473">
    <property type="entry name" value="MFS general substrate transporter"/>
    <property type="match status" value="1"/>
</dbReference>
<dbReference type="GO" id="GO:0005886">
    <property type="term" value="C:plasma membrane"/>
    <property type="evidence" value="ECO:0007669"/>
    <property type="project" value="UniProtKB-SubCell"/>
</dbReference>
<protein>
    <submittedName>
        <fullName evidence="10">MFS transporter</fullName>
    </submittedName>
</protein>
<feature type="transmembrane region" description="Helical" evidence="8">
    <location>
        <begin position="12"/>
        <end position="32"/>
    </location>
</feature>
<gene>
    <name evidence="10" type="ORF">GCM10011496_07000</name>
</gene>
<comment type="caution">
    <text evidence="10">The sequence shown here is derived from an EMBL/GenBank/DDBJ whole genome shotgun (WGS) entry which is preliminary data.</text>
</comment>
<evidence type="ECO:0000256" key="4">
    <source>
        <dbReference type="ARBA" id="ARBA00022692"/>
    </source>
</evidence>
<proteinExistence type="predicted"/>
<keyword evidence="4 8" id="KW-0812">Transmembrane</keyword>
<dbReference type="InterPro" id="IPR011701">
    <property type="entry name" value="MFS"/>
</dbReference>
<feature type="transmembrane region" description="Helical" evidence="8">
    <location>
        <begin position="133"/>
        <end position="154"/>
    </location>
</feature>
<dbReference type="InterPro" id="IPR050171">
    <property type="entry name" value="MFS_Transporters"/>
</dbReference>
<dbReference type="CDD" id="cd17472">
    <property type="entry name" value="MFS_YajR_like"/>
    <property type="match status" value="1"/>
</dbReference>
<organism evidence="10 11">
    <name type="scientific">Polaromonas eurypsychrophila</name>
    <dbReference type="NCBI Taxonomy" id="1614635"/>
    <lineage>
        <taxon>Bacteria</taxon>
        <taxon>Pseudomonadati</taxon>
        <taxon>Pseudomonadota</taxon>
        <taxon>Betaproteobacteria</taxon>
        <taxon>Burkholderiales</taxon>
        <taxon>Comamonadaceae</taxon>
        <taxon>Polaromonas</taxon>
    </lineage>
</organism>
<sequence length="429" mass="44261">MTATERRASASLASIFALRMLGLFLVLPVFALEAARYPGGDDPARVGLAMGIYGLSQGLLQIPFGMASDWLGRKKVIVAGLVVFALGSFVAAWAPDLTWLIIGRSLQGAGAISAAVTALLADTTRDEVRTKAMALVGASIGLMFALSLVLAPLLTAQIGLAGLFGLTGALAIAGIAVVVWWVPPEPLLHVNRPRGSLAEVLSHPALLRLDLGVFILHAVQLAMWVAIPALLVQAGLASSSHWQVYLPAVLASFLVMGCTLFPLAKRGYLRGVFLGAVGLIALVQFGLMAASVQGAPSLAGLGVLLFLFFCGFNILEACQPSLASRVAPAHSRGAALGVYNTLQSLGFFAGGALGGWLAKTAGPQALFAACGGLMLLWLLVAWPMRAPPRSLPAGSSLPPEGANFPRGGPAENSALPPTAESAAVQPVKL</sequence>
<dbReference type="PANTHER" id="PTHR23517">
    <property type="entry name" value="RESISTANCE PROTEIN MDTM, PUTATIVE-RELATED-RELATED"/>
    <property type="match status" value="1"/>
</dbReference>
<feature type="transmembrane region" description="Helical" evidence="8">
    <location>
        <begin position="336"/>
        <end position="358"/>
    </location>
</feature>
<feature type="transmembrane region" description="Helical" evidence="8">
    <location>
        <begin position="76"/>
        <end position="95"/>
    </location>
</feature>
<keyword evidence="2" id="KW-0813">Transport</keyword>
<dbReference type="Pfam" id="PF07690">
    <property type="entry name" value="MFS_1"/>
    <property type="match status" value="1"/>
</dbReference>
<feature type="transmembrane region" description="Helical" evidence="8">
    <location>
        <begin position="244"/>
        <end position="264"/>
    </location>
</feature>
<feature type="transmembrane region" description="Helical" evidence="8">
    <location>
        <begin position="44"/>
        <end position="64"/>
    </location>
</feature>
<evidence type="ECO:0000313" key="11">
    <source>
        <dbReference type="Proteomes" id="UP000620596"/>
    </source>
</evidence>